<dbReference type="Proteomes" id="UP000571950">
    <property type="component" value="Unassembled WGS sequence"/>
</dbReference>
<reference evidence="7 8" key="1">
    <citation type="submission" date="2020-08" db="EMBL/GenBank/DDBJ databases">
        <title>Genomic Encyclopedia of Type Strains, Phase IV (KMG-IV): sequencing the most valuable type-strain genomes for metagenomic binning, comparative biology and taxonomic classification.</title>
        <authorList>
            <person name="Goeker M."/>
        </authorList>
    </citation>
    <scope>NUCLEOTIDE SEQUENCE [LARGE SCALE GENOMIC DNA]</scope>
    <source>
        <strain evidence="7 8">DSM 26189</strain>
    </source>
</reference>
<organism evidence="7 8">
    <name type="scientific">Sphingobium jiangsuense</name>
    <dbReference type="NCBI Taxonomy" id="870476"/>
    <lineage>
        <taxon>Bacteria</taxon>
        <taxon>Pseudomonadati</taxon>
        <taxon>Pseudomonadota</taxon>
        <taxon>Alphaproteobacteria</taxon>
        <taxon>Sphingomonadales</taxon>
        <taxon>Sphingomonadaceae</taxon>
        <taxon>Sphingobium</taxon>
    </lineage>
</organism>
<evidence type="ECO:0000256" key="5">
    <source>
        <dbReference type="SAM" id="SignalP"/>
    </source>
</evidence>
<dbReference type="EMBL" id="JACIDT010000015">
    <property type="protein sequence ID" value="MBB3927793.1"/>
    <property type="molecule type" value="Genomic_DNA"/>
</dbReference>
<accession>A0A7W6FRA9</accession>
<gene>
    <name evidence="7" type="ORF">GGR43_003530</name>
</gene>
<evidence type="ECO:0000256" key="1">
    <source>
        <dbReference type="ARBA" id="ARBA00022617"/>
    </source>
</evidence>
<dbReference type="AlphaFoldDB" id="A0A7W6FRA9"/>
<dbReference type="GO" id="GO:0046872">
    <property type="term" value="F:metal ion binding"/>
    <property type="evidence" value="ECO:0007669"/>
    <property type="project" value="UniProtKB-KW"/>
</dbReference>
<keyword evidence="1 4" id="KW-0349">Heme</keyword>
<comment type="caution">
    <text evidence="7">The sequence shown here is derived from an EMBL/GenBank/DDBJ whole genome shotgun (WGS) entry which is preliminary data.</text>
</comment>
<sequence>MMRHALCAAALAGFIACAATAAGKPADQAAPLGKRLFDYHCASCHGTGIGNPGAAMKPGTDALRVKYGGELPALLSERTDLTPETVAYFVRNGVSVMAPYRKTEIDDAQLAALGTWLSRNNPDLKRR</sequence>
<name>A0A7W6FRA9_9SPHN</name>
<dbReference type="RefSeq" id="WP_223177503.1">
    <property type="nucleotide sequence ID" value="NZ_BSPS01000028.1"/>
</dbReference>
<evidence type="ECO:0000256" key="2">
    <source>
        <dbReference type="ARBA" id="ARBA00022723"/>
    </source>
</evidence>
<dbReference type="Gene3D" id="1.10.760.10">
    <property type="entry name" value="Cytochrome c-like domain"/>
    <property type="match status" value="1"/>
</dbReference>
<evidence type="ECO:0000259" key="6">
    <source>
        <dbReference type="PROSITE" id="PS51007"/>
    </source>
</evidence>
<keyword evidence="3 4" id="KW-0408">Iron</keyword>
<dbReference type="SUPFAM" id="SSF46626">
    <property type="entry name" value="Cytochrome c"/>
    <property type="match status" value="1"/>
</dbReference>
<feature type="signal peptide" evidence="5">
    <location>
        <begin position="1"/>
        <end position="21"/>
    </location>
</feature>
<dbReference type="InterPro" id="IPR036909">
    <property type="entry name" value="Cyt_c-like_dom_sf"/>
</dbReference>
<evidence type="ECO:0000313" key="7">
    <source>
        <dbReference type="EMBL" id="MBB3927793.1"/>
    </source>
</evidence>
<keyword evidence="8" id="KW-1185">Reference proteome</keyword>
<keyword evidence="5" id="KW-0732">Signal</keyword>
<dbReference type="InterPro" id="IPR009056">
    <property type="entry name" value="Cyt_c-like_dom"/>
</dbReference>
<evidence type="ECO:0000313" key="8">
    <source>
        <dbReference type="Proteomes" id="UP000571950"/>
    </source>
</evidence>
<dbReference type="GO" id="GO:0020037">
    <property type="term" value="F:heme binding"/>
    <property type="evidence" value="ECO:0007669"/>
    <property type="project" value="InterPro"/>
</dbReference>
<feature type="domain" description="Cytochrome c" evidence="6">
    <location>
        <begin position="28"/>
        <end position="121"/>
    </location>
</feature>
<dbReference type="Pfam" id="PF13442">
    <property type="entry name" value="Cytochrome_CBB3"/>
    <property type="match status" value="1"/>
</dbReference>
<dbReference type="PROSITE" id="PS51257">
    <property type="entry name" value="PROKAR_LIPOPROTEIN"/>
    <property type="match status" value="1"/>
</dbReference>
<proteinExistence type="predicted"/>
<evidence type="ECO:0000256" key="4">
    <source>
        <dbReference type="PROSITE-ProRule" id="PRU00433"/>
    </source>
</evidence>
<dbReference type="GO" id="GO:0009055">
    <property type="term" value="F:electron transfer activity"/>
    <property type="evidence" value="ECO:0007669"/>
    <property type="project" value="InterPro"/>
</dbReference>
<feature type="chain" id="PRO_5031161443" evidence="5">
    <location>
        <begin position="22"/>
        <end position="127"/>
    </location>
</feature>
<keyword evidence="2 4" id="KW-0479">Metal-binding</keyword>
<protein>
    <submittedName>
        <fullName evidence="7">Mono/diheme cytochrome c family protein</fullName>
    </submittedName>
</protein>
<dbReference type="PROSITE" id="PS51007">
    <property type="entry name" value="CYTC"/>
    <property type="match status" value="1"/>
</dbReference>
<evidence type="ECO:0000256" key="3">
    <source>
        <dbReference type="ARBA" id="ARBA00023004"/>
    </source>
</evidence>